<keyword evidence="1" id="KW-0812">Transmembrane</keyword>
<dbReference type="AlphaFoldDB" id="A0A2N9X5E5"/>
<sequence>MLLWSEPPSPTLIDGHTALRARNIRFNLTRMGWGLAIACILLWIMAVNYQINVAYALVFWLLGILVFGALASFRQLSGLILAVVPQSEYFAGKDCVLTLRACDNSKRTRWLWLQTAQEISGTPEDWQLWKITPENTDFVWTLPPQRRGILPTLMLAGASMAPFGLIMIKTQWEFTDEIVIFPEPIEHTISSVRSNSGEQNSQISQSGQDPAYLLPHQNAISARQIAWKHYAKSGDLLDKYFEQGAPLADPLLISYRDYPQGTSVEQMASKMCFRVLAADARGEKYILELPRQRYEAATAQRTQCLNALGRW</sequence>
<proteinExistence type="predicted"/>
<evidence type="ECO:0000256" key="1">
    <source>
        <dbReference type="SAM" id="Phobius"/>
    </source>
</evidence>
<keyword evidence="3" id="KW-1185">Reference proteome</keyword>
<gene>
    <name evidence="2" type="ORF">BHC54_07570</name>
</gene>
<keyword evidence="1" id="KW-0472">Membrane</keyword>
<dbReference type="RefSeq" id="WP_100152356.1">
    <property type="nucleotide sequence ID" value="NZ_MEIL01000029.1"/>
</dbReference>
<accession>A0A2N9X5E5</accession>
<dbReference type="EMBL" id="MEIL01000029">
    <property type="protein sequence ID" value="PIT38398.1"/>
    <property type="molecule type" value="Genomic_DNA"/>
</dbReference>
<dbReference type="PANTHER" id="PTHR34351">
    <property type="entry name" value="SLR1927 PROTEIN-RELATED"/>
    <property type="match status" value="1"/>
</dbReference>
<comment type="caution">
    <text evidence="2">The sequence shown here is derived from an EMBL/GenBank/DDBJ whole genome shotgun (WGS) entry which is preliminary data.</text>
</comment>
<protein>
    <recommendedName>
        <fullName evidence="4">DUF58 domain-containing protein</fullName>
    </recommendedName>
</protein>
<feature type="transmembrane region" description="Helical" evidence="1">
    <location>
        <begin position="53"/>
        <end position="73"/>
    </location>
</feature>
<dbReference type="Proteomes" id="UP000230202">
    <property type="component" value="Unassembled WGS sequence"/>
</dbReference>
<feature type="transmembrane region" description="Helical" evidence="1">
    <location>
        <begin position="28"/>
        <end position="47"/>
    </location>
</feature>
<reference evidence="2" key="1">
    <citation type="journal article" date="2017" name="MBio">
        <title>Type VI secretion-mediated competition in the bee gut microbiome.</title>
        <authorList>
            <person name="Steele M.I."/>
            <person name="Kwong W.K."/>
            <person name="Powell J.E."/>
            <person name="Whiteley M."/>
            <person name="Moran N.A."/>
        </authorList>
    </citation>
    <scope>NUCLEOTIDE SEQUENCE [LARGE SCALE GENOMIC DNA]</scope>
    <source>
        <strain evidence="2">WkB273</strain>
    </source>
</reference>
<evidence type="ECO:0008006" key="4">
    <source>
        <dbReference type="Google" id="ProtNLM"/>
    </source>
</evidence>
<keyword evidence="1" id="KW-1133">Transmembrane helix</keyword>
<evidence type="ECO:0000313" key="3">
    <source>
        <dbReference type="Proteomes" id="UP000230202"/>
    </source>
</evidence>
<name>A0A2N9X5E5_9NEIS</name>
<dbReference type="PANTHER" id="PTHR34351:SF1">
    <property type="entry name" value="SLR1927 PROTEIN"/>
    <property type="match status" value="1"/>
</dbReference>
<organism evidence="2 3">
    <name type="scientific">Snodgrassella alvi</name>
    <dbReference type="NCBI Taxonomy" id="1196083"/>
    <lineage>
        <taxon>Bacteria</taxon>
        <taxon>Pseudomonadati</taxon>
        <taxon>Pseudomonadota</taxon>
        <taxon>Betaproteobacteria</taxon>
        <taxon>Neisseriales</taxon>
        <taxon>Neisseriaceae</taxon>
        <taxon>Snodgrassella</taxon>
    </lineage>
</organism>
<evidence type="ECO:0000313" key="2">
    <source>
        <dbReference type="EMBL" id="PIT38398.1"/>
    </source>
</evidence>